<evidence type="ECO:0000256" key="2">
    <source>
        <dbReference type="ARBA" id="ARBA00023125"/>
    </source>
</evidence>
<evidence type="ECO:0000256" key="1">
    <source>
        <dbReference type="ARBA" id="ARBA00023015"/>
    </source>
</evidence>
<dbReference type="Pfam" id="PF01418">
    <property type="entry name" value="HTH_6"/>
    <property type="match status" value="1"/>
</dbReference>
<proteinExistence type="predicted"/>
<protein>
    <submittedName>
        <fullName evidence="6">MurR/RpiR family transcriptional regulator</fullName>
    </submittedName>
</protein>
<dbReference type="InterPro" id="IPR001347">
    <property type="entry name" value="SIS_dom"/>
</dbReference>
<keyword evidence="2" id="KW-0238">DNA-binding</keyword>
<organism evidence="6 7">
    <name type="scientific">Aureimonas populi</name>
    <dbReference type="NCBI Taxonomy" id="1701758"/>
    <lineage>
        <taxon>Bacteria</taxon>
        <taxon>Pseudomonadati</taxon>
        <taxon>Pseudomonadota</taxon>
        <taxon>Alphaproteobacteria</taxon>
        <taxon>Hyphomicrobiales</taxon>
        <taxon>Aurantimonadaceae</taxon>
        <taxon>Aureimonas</taxon>
    </lineage>
</organism>
<dbReference type="CDD" id="cd05013">
    <property type="entry name" value="SIS_RpiR"/>
    <property type="match status" value="1"/>
</dbReference>
<dbReference type="InterPro" id="IPR047640">
    <property type="entry name" value="RpiR-like"/>
</dbReference>
<dbReference type="PANTHER" id="PTHR30514:SF1">
    <property type="entry name" value="HTH-TYPE TRANSCRIPTIONAL REGULATOR HEXR-RELATED"/>
    <property type="match status" value="1"/>
</dbReference>
<comment type="caution">
    <text evidence="6">The sequence shown here is derived from an EMBL/GenBank/DDBJ whole genome shotgun (WGS) entry which is preliminary data.</text>
</comment>
<feature type="domain" description="SIS" evidence="5">
    <location>
        <begin position="120"/>
        <end position="260"/>
    </location>
</feature>
<dbReference type="RefSeq" id="WP_209738236.1">
    <property type="nucleotide sequence ID" value="NZ_CP072611.1"/>
</dbReference>
<dbReference type="SUPFAM" id="SSF46689">
    <property type="entry name" value="Homeodomain-like"/>
    <property type="match status" value="1"/>
</dbReference>
<sequence>MLEEIRRSLNQFTAAERKVAETILTNPQATVGWSIGDAARFAKVSEPSIIRFCRRLGFEGFPDFRIRFAQALAVSNRDAREEPAPSEDPIREAILANCARAIASIEDLRMDIDTGAVERALAILKQARRIDVYGHGGSGFLAAEAQHRLAFLGLASVAYSDPALQMVSALALRPGDCVFALSFSGVTTHLLPNLELARNAGAGVVTLCPSDSAIAQMADVNIAVNAYRSSTAVDFLPNERVSMYVMLDALMSLLNAHMRPAPTVEPSRGSAADG</sequence>
<evidence type="ECO:0000256" key="3">
    <source>
        <dbReference type="ARBA" id="ARBA00023163"/>
    </source>
</evidence>
<dbReference type="InterPro" id="IPR046348">
    <property type="entry name" value="SIS_dom_sf"/>
</dbReference>
<dbReference type="PANTHER" id="PTHR30514">
    <property type="entry name" value="GLUCOKINASE"/>
    <property type="match status" value="1"/>
</dbReference>
<evidence type="ECO:0000259" key="5">
    <source>
        <dbReference type="PROSITE" id="PS51464"/>
    </source>
</evidence>
<dbReference type="InterPro" id="IPR035472">
    <property type="entry name" value="RpiR-like_SIS"/>
</dbReference>
<dbReference type="Pfam" id="PF01380">
    <property type="entry name" value="SIS"/>
    <property type="match status" value="1"/>
</dbReference>
<keyword evidence="1" id="KW-0805">Transcription regulation</keyword>
<name>A0ABW5CRG3_9HYPH</name>
<keyword evidence="7" id="KW-1185">Reference proteome</keyword>
<evidence type="ECO:0000259" key="4">
    <source>
        <dbReference type="PROSITE" id="PS51071"/>
    </source>
</evidence>
<dbReference type="InterPro" id="IPR009057">
    <property type="entry name" value="Homeodomain-like_sf"/>
</dbReference>
<reference evidence="7" key="1">
    <citation type="journal article" date="2019" name="Int. J. Syst. Evol. Microbiol.">
        <title>The Global Catalogue of Microorganisms (GCM) 10K type strain sequencing project: providing services to taxonomists for standard genome sequencing and annotation.</title>
        <authorList>
            <consortium name="The Broad Institute Genomics Platform"/>
            <consortium name="The Broad Institute Genome Sequencing Center for Infectious Disease"/>
            <person name="Wu L."/>
            <person name="Ma J."/>
        </authorList>
    </citation>
    <scope>NUCLEOTIDE SEQUENCE [LARGE SCALE GENOMIC DNA]</scope>
    <source>
        <strain evidence="7">ZS-35-S2</strain>
    </source>
</reference>
<dbReference type="Gene3D" id="1.10.10.10">
    <property type="entry name" value="Winged helix-like DNA-binding domain superfamily/Winged helix DNA-binding domain"/>
    <property type="match status" value="1"/>
</dbReference>
<dbReference type="InterPro" id="IPR036388">
    <property type="entry name" value="WH-like_DNA-bd_sf"/>
</dbReference>
<dbReference type="EMBL" id="JBHUIJ010000028">
    <property type="protein sequence ID" value="MFD2239287.1"/>
    <property type="molecule type" value="Genomic_DNA"/>
</dbReference>
<dbReference type="SUPFAM" id="SSF53697">
    <property type="entry name" value="SIS domain"/>
    <property type="match status" value="1"/>
</dbReference>
<feature type="domain" description="HTH rpiR-type" evidence="4">
    <location>
        <begin position="1"/>
        <end position="75"/>
    </location>
</feature>
<dbReference type="Gene3D" id="3.40.50.10490">
    <property type="entry name" value="Glucose-6-phosphate isomerase like protein, domain 1"/>
    <property type="match status" value="1"/>
</dbReference>
<gene>
    <name evidence="6" type="ORF">ACFSKQ_17705</name>
</gene>
<evidence type="ECO:0000313" key="7">
    <source>
        <dbReference type="Proteomes" id="UP001597371"/>
    </source>
</evidence>
<dbReference type="InterPro" id="IPR000281">
    <property type="entry name" value="HTH_RpiR"/>
</dbReference>
<accession>A0ABW5CRG3</accession>
<dbReference type="PROSITE" id="PS51071">
    <property type="entry name" value="HTH_RPIR"/>
    <property type="match status" value="1"/>
</dbReference>
<evidence type="ECO:0000313" key="6">
    <source>
        <dbReference type="EMBL" id="MFD2239287.1"/>
    </source>
</evidence>
<keyword evidence="3" id="KW-0804">Transcription</keyword>
<dbReference type="PROSITE" id="PS51464">
    <property type="entry name" value="SIS"/>
    <property type="match status" value="1"/>
</dbReference>
<dbReference type="Proteomes" id="UP001597371">
    <property type="component" value="Unassembled WGS sequence"/>
</dbReference>